<dbReference type="Proteomes" id="UP000007241">
    <property type="component" value="Unassembled WGS sequence"/>
</dbReference>
<dbReference type="RefSeq" id="XP_006683115.1">
    <property type="nucleotide sequence ID" value="XM_006683052.1"/>
</dbReference>
<gene>
    <name evidence="1" type="ORF">BATDEDRAFT_92845</name>
</gene>
<dbReference type="InParanoid" id="F4PER4"/>
<accession>F4PER4</accession>
<evidence type="ECO:0000313" key="1">
    <source>
        <dbReference type="EMBL" id="EGF76315.1"/>
    </source>
</evidence>
<dbReference type="OrthoDB" id="10646375at2759"/>
<protein>
    <submittedName>
        <fullName evidence="1">Expressed protein</fullName>
    </submittedName>
</protein>
<sequence>MHVLNTTDNYTPPSPAIQIDMQRVCGGLKRIRMTSPPETISDTLEQDQLEALHSENISTTTTRVNLPTRLWISTRASQDEFTDSIHPEELATMENYASMNMQLNQLRQTRLLSRGSDSMHAAYSQESPAQLIQHSIQIDGQQNLATPDYYRSINEQLQHYHLLRTCQH</sequence>
<dbReference type="AlphaFoldDB" id="F4PER4"/>
<keyword evidence="2" id="KW-1185">Reference proteome</keyword>
<name>F4PER4_BATDJ</name>
<proteinExistence type="predicted"/>
<dbReference type="HOGENOM" id="CLU_1586164_0_0_1"/>
<organism evidence="1 2">
    <name type="scientific">Batrachochytrium dendrobatidis (strain JAM81 / FGSC 10211)</name>
    <name type="common">Frog chytrid fungus</name>
    <dbReference type="NCBI Taxonomy" id="684364"/>
    <lineage>
        <taxon>Eukaryota</taxon>
        <taxon>Fungi</taxon>
        <taxon>Fungi incertae sedis</taxon>
        <taxon>Chytridiomycota</taxon>
        <taxon>Chytridiomycota incertae sedis</taxon>
        <taxon>Chytridiomycetes</taxon>
        <taxon>Rhizophydiales</taxon>
        <taxon>Rhizophydiales incertae sedis</taxon>
        <taxon>Batrachochytrium</taxon>
    </lineage>
</organism>
<dbReference type="GeneID" id="18244777"/>
<evidence type="ECO:0000313" key="2">
    <source>
        <dbReference type="Proteomes" id="UP000007241"/>
    </source>
</evidence>
<dbReference type="EMBL" id="GL882898">
    <property type="protein sequence ID" value="EGF76315.1"/>
    <property type="molecule type" value="Genomic_DNA"/>
</dbReference>
<reference evidence="1 2" key="1">
    <citation type="submission" date="2009-12" db="EMBL/GenBank/DDBJ databases">
        <title>The draft genome of Batrachochytrium dendrobatidis.</title>
        <authorList>
            <consortium name="US DOE Joint Genome Institute (JGI-PGF)"/>
            <person name="Kuo A."/>
            <person name="Salamov A."/>
            <person name="Schmutz J."/>
            <person name="Lucas S."/>
            <person name="Pitluck S."/>
            <person name="Rosenblum E."/>
            <person name="Stajich J."/>
            <person name="Eisen M."/>
            <person name="Grigoriev I.V."/>
        </authorList>
    </citation>
    <scope>NUCLEOTIDE SEQUENCE [LARGE SCALE GENOMIC DNA]</scope>
    <source>
        <strain evidence="2">JAM81 / FGSC 10211</strain>
    </source>
</reference>